<keyword evidence="2" id="KW-0012">Acyltransferase</keyword>
<sequence>MRPVIHPAAGLPVGPLDDGVAARHPGRPRLAGRFVTLVPLDPAVHGDDVFAASQGPDREALWLYLNAGPFPERAAFDAYLDSVAGRDEPVTLAIVDNATGRAVGHLALMRIKPAHKVIEVGNILYTAALSRKPGGTEAIYLVARLVFETLGYMRFEWKCNTLNAPSRRAALRFGFTFEGVFPRHMIQKGRARDTAWFSILASEWPARKAAFEAWLAPDNFDADGRQRTTLGALMADTARLFPSDERHPDASGFAAAEGAP</sequence>
<dbReference type="GO" id="GO:0016746">
    <property type="term" value="F:acyltransferase activity"/>
    <property type="evidence" value="ECO:0007669"/>
    <property type="project" value="UniProtKB-KW"/>
</dbReference>
<name>A0ABW5ALJ7_9BRAD</name>
<keyword evidence="3" id="KW-1185">Reference proteome</keyword>
<dbReference type="RefSeq" id="WP_378478457.1">
    <property type="nucleotide sequence ID" value="NZ_JBHUIW010000016.1"/>
</dbReference>
<accession>A0ABW5ALJ7</accession>
<dbReference type="EC" id="2.3.-.-" evidence="2"/>
<evidence type="ECO:0000259" key="1">
    <source>
        <dbReference type="Pfam" id="PF13302"/>
    </source>
</evidence>
<protein>
    <submittedName>
        <fullName evidence="2">GNAT family N-acetyltransferase</fullName>
        <ecNumber evidence="2">2.3.-.-</ecNumber>
    </submittedName>
</protein>
<reference evidence="3" key="1">
    <citation type="journal article" date="2019" name="Int. J. Syst. Evol. Microbiol.">
        <title>The Global Catalogue of Microorganisms (GCM) 10K type strain sequencing project: providing services to taxonomists for standard genome sequencing and annotation.</title>
        <authorList>
            <consortium name="The Broad Institute Genomics Platform"/>
            <consortium name="The Broad Institute Genome Sequencing Center for Infectious Disease"/>
            <person name="Wu L."/>
            <person name="Ma J."/>
        </authorList>
    </citation>
    <scope>NUCLEOTIDE SEQUENCE [LARGE SCALE GENOMIC DNA]</scope>
    <source>
        <strain evidence="3">CGMCC 1.6774</strain>
    </source>
</reference>
<evidence type="ECO:0000313" key="2">
    <source>
        <dbReference type="EMBL" id="MFD2183297.1"/>
    </source>
</evidence>
<proteinExistence type="predicted"/>
<dbReference type="InterPro" id="IPR051908">
    <property type="entry name" value="Ribosomal_N-acetyltransferase"/>
</dbReference>
<keyword evidence="2" id="KW-0808">Transferase</keyword>
<evidence type="ECO:0000313" key="3">
    <source>
        <dbReference type="Proteomes" id="UP001597314"/>
    </source>
</evidence>
<dbReference type="Gene3D" id="3.40.630.30">
    <property type="match status" value="1"/>
</dbReference>
<dbReference type="InterPro" id="IPR016181">
    <property type="entry name" value="Acyl_CoA_acyltransferase"/>
</dbReference>
<gene>
    <name evidence="2" type="ORF">ACFSOX_14150</name>
</gene>
<organism evidence="2 3">
    <name type="scientific">Rhodoplanes azumiensis</name>
    <dbReference type="NCBI Taxonomy" id="1897628"/>
    <lineage>
        <taxon>Bacteria</taxon>
        <taxon>Pseudomonadati</taxon>
        <taxon>Pseudomonadota</taxon>
        <taxon>Alphaproteobacteria</taxon>
        <taxon>Hyphomicrobiales</taxon>
        <taxon>Nitrobacteraceae</taxon>
        <taxon>Rhodoplanes</taxon>
    </lineage>
</organism>
<dbReference type="Proteomes" id="UP001597314">
    <property type="component" value="Unassembled WGS sequence"/>
</dbReference>
<dbReference type="PANTHER" id="PTHR43441">
    <property type="entry name" value="RIBOSOMAL-PROTEIN-SERINE ACETYLTRANSFERASE"/>
    <property type="match status" value="1"/>
</dbReference>
<dbReference type="InterPro" id="IPR000182">
    <property type="entry name" value="GNAT_dom"/>
</dbReference>
<feature type="domain" description="N-acetyltransferase" evidence="1">
    <location>
        <begin position="36"/>
        <end position="176"/>
    </location>
</feature>
<dbReference type="SUPFAM" id="SSF55729">
    <property type="entry name" value="Acyl-CoA N-acyltransferases (Nat)"/>
    <property type="match status" value="1"/>
</dbReference>
<dbReference type="EMBL" id="JBHUIW010000016">
    <property type="protein sequence ID" value="MFD2183297.1"/>
    <property type="molecule type" value="Genomic_DNA"/>
</dbReference>
<dbReference type="Pfam" id="PF13302">
    <property type="entry name" value="Acetyltransf_3"/>
    <property type="match status" value="1"/>
</dbReference>
<comment type="caution">
    <text evidence="2">The sequence shown here is derived from an EMBL/GenBank/DDBJ whole genome shotgun (WGS) entry which is preliminary data.</text>
</comment>
<dbReference type="PANTHER" id="PTHR43441:SF2">
    <property type="entry name" value="FAMILY ACETYLTRANSFERASE, PUTATIVE (AFU_ORTHOLOGUE AFUA_7G00850)-RELATED"/>
    <property type="match status" value="1"/>
</dbReference>